<organism evidence="2">
    <name type="scientific">uncultured Rubrobacteraceae bacterium</name>
    <dbReference type="NCBI Taxonomy" id="349277"/>
    <lineage>
        <taxon>Bacteria</taxon>
        <taxon>Bacillati</taxon>
        <taxon>Actinomycetota</taxon>
        <taxon>Rubrobacteria</taxon>
        <taxon>Rubrobacterales</taxon>
        <taxon>Rubrobacteraceae</taxon>
        <taxon>environmental samples</taxon>
    </lineage>
</organism>
<sequence length="94" mass="10123">LLHLEHRRVRRLHGGAEDRGRRGKGEDARHPDGHPDGQVGERVGAGEPGRWIQLPRHAPPPGGDAGREGRPGAQGARRGGRRGAGREPGGRYEL</sequence>
<dbReference type="GO" id="GO:0004455">
    <property type="term" value="F:ketol-acid reductoisomerase activity"/>
    <property type="evidence" value="ECO:0007669"/>
    <property type="project" value="UniProtKB-EC"/>
</dbReference>
<reference evidence="2" key="1">
    <citation type="submission" date="2020-02" db="EMBL/GenBank/DDBJ databases">
        <authorList>
            <person name="Meier V. D."/>
        </authorList>
    </citation>
    <scope>NUCLEOTIDE SEQUENCE</scope>
    <source>
        <strain evidence="2">AVDCRST_MAG05</strain>
    </source>
</reference>
<feature type="compositionally biased region" description="Basic and acidic residues" evidence="1">
    <location>
        <begin position="14"/>
        <end position="35"/>
    </location>
</feature>
<keyword evidence="2" id="KW-0413">Isomerase</keyword>
<name>A0A6J4TW73_9ACTN</name>
<dbReference type="EC" id="1.1.1.86" evidence="2"/>
<feature type="compositionally biased region" description="Basic and acidic residues" evidence="1">
    <location>
        <begin position="84"/>
        <end position="94"/>
    </location>
</feature>
<evidence type="ECO:0000313" key="2">
    <source>
        <dbReference type="EMBL" id="CAA9532642.1"/>
    </source>
</evidence>
<keyword evidence="2" id="KW-0560">Oxidoreductase</keyword>
<feature type="non-terminal residue" evidence="2">
    <location>
        <position position="94"/>
    </location>
</feature>
<feature type="compositionally biased region" description="Basic residues" evidence="1">
    <location>
        <begin position="1"/>
        <end position="13"/>
    </location>
</feature>
<feature type="region of interest" description="Disordered" evidence="1">
    <location>
        <begin position="1"/>
        <end position="94"/>
    </location>
</feature>
<dbReference type="AlphaFoldDB" id="A0A6J4TW73"/>
<evidence type="ECO:0000256" key="1">
    <source>
        <dbReference type="SAM" id="MobiDB-lite"/>
    </source>
</evidence>
<feature type="non-terminal residue" evidence="2">
    <location>
        <position position="1"/>
    </location>
</feature>
<dbReference type="GO" id="GO:0016853">
    <property type="term" value="F:isomerase activity"/>
    <property type="evidence" value="ECO:0007669"/>
    <property type="project" value="UniProtKB-KW"/>
</dbReference>
<protein>
    <submittedName>
        <fullName evidence="2">Ketol-acid reductoisomerase (NADP(+))</fullName>
        <ecNumber evidence="2">1.1.1.86</ecNumber>
    </submittedName>
</protein>
<dbReference type="EMBL" id="CADCVM010000496">
    <property type="protein sequence ID" value="CAA9532642.1"/>
    <property type="molecule type" value="Genomic_DNA"/>
</dbReference>
<accession>A0A6J4TW73</accession>
<gene>
    <name evidence="2" type="ORF">AVDCRST_MAG05-4570</name>
</gene>
<proteinExistence type="predicted"/>